<dbReference type="PANTHER" id="PTHR43639:SF1">
    <property type="entry name" value="SHORT-CHAIN DEHYDROGENASE_REDUCTASE FAMILY PROTEIN"/>
    <property type="match status" value="1"/>
</dbReference>
<dbReference type="CDD" id="cd05233">
    <property type="entry name" value="SDR_c"/>
    <property type="match status" value="1"/>
</dbReference>
<dbReference type="EMBL" id="JAGSOG010000023">
    <property type="protein sequence ID" value="MBR7833144.1"/>
    <property type="molecule type" value="Genomic_DNA"/>
</dbReference>
<evidence type="ECO:0000256" key="1">
    <source>
        <dbReference type="ARBA" id="ARBA00006484"/>
    </source>
</evidence>
<keyword evidence="2" id="KW-0560">Oxidoreductase</keyword>
<dbReference type="GO" id="GO:0016491">
    <property type="term" value="F:oxidoreductase activity"/>
    <property type="evidence" value="ECO:0007669"/>
    <property type="project" value="UniProtKB-KW"/>
</dbReference>
<keyword evidence="4" id="KW-1185">Reference proteome</keyword>
<name>A0A941IMR2_9ACTN</name>
<evidence type="ECO:0000256" key="2">
    <source>
        <dbReference type="ARBA" id="ARBA00023002"/>
    </source>
</evidence>
<proteinExistence type="inferred from homology"/>
<dbReference type="InterPro" id="IPR002347">
    <property type="entry name" value="SDR_fam"/>
</dbReference>
<gene>
    <name evidence="3" type="ORF">KDL01_07705</name>
</gene>
<dbReference type="Gene3D" id="3.40.50.720">
    <property type="entry name" value="NAD(P)-binding Rossmann-like Domain"/>
    <property type="match status" value="1"/>
</dbReference>
<dbReference type="PRINTS" id="PR00080">
    <property type="entry name" value="SDRFAMILY"/>
</dbReference>
<dbReference type="InterPro" id="IPR036291">
    <property type="entry name" value="NAD(P)-bd_dom_sf"/>
</dbReference>
<comment type="caution">
    <text evidence="3">The sequence shown here is derived from an EMBL/GenBank/DDBJ whole genome shotgun (WGS) entry which is preliminary data.</text>
</comment>
<comment type="similarity">
    <text evidence="1">Belongs to the short-chain dehydrogenases/reductases (SDR) family.</text>
</comment>
<dbReference type="PROSITE" id="PS00061">
    <property type="entry name" value="ADH_SHORT"/>
    <property type="match status" value="1"/>
</dbReference>
<dbReference type="AlphaFoldDB" id="A0A941IMR2"/>
<dbReference type="InterPro" id="IPR020904">
    <property type="entry name" value="Sc_DH/Rdtase_CS"/>
</dbReference>
<dbReference type="SUPFAM" id="SSF51735">
    <property type="entry name" value="NAD(P)-binding Rossmann-fold domains"/>
    <property type="match status" value="1"/>
</dbReference>
<sequence length="253" mass="26127">MRGVLVTGASRGIGRAIAIAFAARGERVAVHYASAREDAEQTLRLLPGDGHAIVGADLAEPGSAERVLEQAVAALGAIDVLVNNAAIAPSADNHHPVATVSLEAWRTAWRRMIDVNVFAAADLTWAVARHLIERQAPGHIVNIGSRGAFRGEPDYPAYGASKAALHAFGQSMAVALAPHGISVASVAPGFISTTRQSAKLAGPGGDELRDQSPFGRVGTPEEVAAAAVYLASPEATWASGTILDLNGASHLRS</sequence>
<dbReference type="PRINTS" id="PR00081">
    <property type="entry name" value="GDHRDH"/>
</dbReference>
<dbReference type="Proteomes" id="UP000675781">
    <property type="component" value="Unassembled WGS sequence"/>
</dbReference>
<evidence type="ECO:0000313" key="4">
    <source>
        <dbReference type="Proteomes" id="UP000675781"/>
    </source>
</evidence>
<protein>
    <submittedName>
        <fullName evidence="3">SDR family oxidoreductase</fullName>
    </submittedName>
</protein>
<dbReference type="Pfam" id="PF13561">
    <property type="entry name" value="adh_short_C2"/>
    <property type="match status" value="1"/>
</dbReference>
<dbReference type="RefSeq" id="WP_368861530.1">
    <property type="nucleotide sequence ID" value="NZ_JAGSOG010000023.1"/>
</dbReference>
<reference evidence="3" key="1">
    <citation type="submission" date="2021-04" db="EMBL/GenBank/DDBJ databases">
        <title>Genome based classification of Actinospica acidithermotolerans sp. nov., an actinobacterium isolated from an Indonesian hot spring.</title>
        <authorList>
            <person name="Kusuma A.B."/>
            <person name="Putra K.E."/>
            <person name="Nafisah S."/>
            <person name="Loh J."/>
            <person name="Nouioui I."/>
            <person name="Goodfellow M."/>
        </authorList>
    </citation>
    <scope>NUCLEOTIDE SEQUENCE</scope>
    <source>
        <strain evidence="3">CSCA 57</strain>
    </source>
</reference>
<dbReference type="FunFam" id="3.40.50.720:FF:000084">
    <property type="entry name" value="Short-chain dehydrogenase reductase"/>
    <property type="match status" value="1"/>
</dbReference>
<evidence type="ECO:0000313" key="3">
    <source>
        <dbReference type="EMBL" id="MBR7833144.1"/>
    </source>
</evidence>
<organism evidence="3 4">
    <name type="scientific">Actinospica durhamensis</name>
    <dbReference type="NCBI Taxonomy" id="1508375"/>
    <lineage>
        <taxon>Bacteria</taxon>
        <taxon>Bacillati</taxon>
        <taxon>Actinomycetota</taxon>
        <taxon>Actinomycetes</taxon>
        <taxon>Catenulisporales</taxon>
        <taxon>Actinospicaceae</taxon>
        <taxon>Actinospica</taxon>
    </lineage>
</organism>
<dbReference type="PANTHER" id="PTHR43639">
    <property type="entry name" value="OXIDOREDUCTASE, SHORT-CHAIN DEHYDROGENASE/REDUCTASE FAMILY (AFU_ORTHOLOGUE AFUA_5G02870)"/>
    <property type="match status" value="1"/>
</dbReference>
<accession>A0A941IMR2</accession>